<proteinExistence type="predicted"/>
<dbReference type="Proteomes" id="UP000790347">
    <property type="component" value="Unassembled WGS sequence"/>
</dbReference>
<feature type="region of interest" description="Disordered" evidence="1">
    <location>
        <begin position="149"/>
        <end position="431"/>
    </location>
</feature>
<feature type="compositionally biased region" description="Low complexity" evidence="1">
    <location>
        <begin position="152"/>
        <end position="248"/>
    </location>
</feature>
<evidence type="ECO:0000256" key="1">
    <source>
        <dbReference type="SAM" id="MobiDB-lite"/>
    </source>
</evidence>
<dbReference type="InterPro" id="IPR007109">
    <property type="entry name" value="Brix"/>
</dbReference>
<reference evidence="4" key="2">
    <citation type="journal article" date="2022" name="Res Sq">
        <title>Comparative Genomics Reveals Insights into the Divergent Evolution of Astigmatic Mites and Household Pest Adaptations.</title>
        <authorList>
            <person name="Xiong Q."/>
            <person name="Wan A.T.-Y."/>
            <person name="Liu X.-Y."/>
            <person name="Fung C.S.-H."/>
            <person name="Xiao X."/>
            <person name="Malainual N."/>
            <person name="Hou J."/>
            <person name="Wang L."/>
            <person name="Wang M."/>
            <person name="Yang K."/>
            <person name="Cui Y."/>
            <person name="Leung E."/>
            <person name="Nong W."/>
            <person name="Shin S.-K."/>
            <person name="Au S."/>
            <person name="Jeong K.Y."/>
            <person name="Chew F.T."/>
            <person name="Hui J."/>
            <person name="Leung T.F."/>
            <person name="Tungtrongchitr A."/>
            <person name="Zhong N."/>
            <person name="Liu Z."/>
            <person name="Tsui S."/>
        </authorList>
    </citation>
    <scope>NUCLEOTIDE SEQUENCE</scope>
    <source>
        <strain evidence="4">Derf</strain>
        <tissue evidence="4">Whole organism</tissue>
    </source>
</reference>
<feature type="chain" id="PRO_5038054797" evidence="2">
    <location>
        <begin position="20"/>
        <end position="1180"/>
    </location>
</feature>
<dbReference type="PANTHER" id="PTHR22734:SF2">
    <property type="entry name" value="U3 SMALL NUCLEOLAR RIBONUCLEOPROTEIN PROTEIN IMP4"/>
    <property type="match status" value="1"/>
</dbReference>
<comment type="caution">
    <text evidence="4">The sequence shown here is derived from an EMBL/GenBank/DDBJ whole genome shotgun (WGS) entry which is preliminary data.</text>
</comment>
<evidence type="ECO:0000256" key="2">
    <source>
        <dbReference type="SAM" id="SignalP"/>
    </source>
</evidence>
<feature type="region of interest" description="Disordered" evidence="1">
    <location>
        <begin position="103"/>
        <end position="137"/>
    </location>
</feature>
<dbReference type="GO" id="GO:0042274">
    <property type="term" value="P:ribosomal small subunit biogenesis"/>
    <property type="evidence" value="ECO:0007669"/>
    <property type="project" value="UniProtKB-ARBA"/>
</dbReference>
<feature type="region of interest" description="Disordered" evidence="1">
    <location>
        <begin position="485"/>
        <end position="678"/>
    </location>
</feature>
<dbReference type="GO" id="GO:0034457">
    <property type="term" value="C:Mpp10 complex"/>
    <property type="evidence" value="ECO:0007669"/>
    <property type="project" value="UniProtKB-ARBA"/>
</dbReference>
<feature type="region of interest" description="Disordered" evidence="1">
    <location>
        <begin position="59"/>
        <end position="79"/>
    </location>
</feature>
<dbReference type="GO" id="GO:0030515">
    <property type="term" value="F:snoRNA binding"/>
    <property type="evidence" value="ECO:0007669"/>
    <property type="project" value="TreeGrafter"/>
</dbReference>
<feature type="compositionally biased region" description="Basic residues" evidence="1">
    <location>
        <begin position="768"/>
        <end position="782"/>
    </location>
</feature>
<feature type="compositionally biased region" description="Acidic residues" evidence="1">
    <location>
        <begin position="106"/>
        <end position="121"/>
    </location>
</feature>
<evidence type="ECO:0000313" key="4">
    <source>
        <dbReference type="EMBL" id="KAH9491114.1"/>
    </source>
</evidence>
<evidence type="ECO:0000259" key="3">
    <source>
        <dbReference type="PROSITE" id="PS50833"/>
    </source>
</evidence>
<dbReference type="AlphaFoldDB" id="A0A922HMW4"/>
<reference evidence="4" key="1">
    <citation type="submission" date="2013-05" db="EMBL/GenBank/DDBJ databases">
        <authorList>
            <person name="Yim A.K.Y."/>
            <person name="Chan T.F."/>
            <person name="Ji K.M."/>
            <person name="Liu X.Y."/>
            <person name="Zhou J.W."/>
            <person name="Li R.Q."/>
            <person name="Yang K.Y."/>
            <person name="Li J."/>
            <person name="Li M."/>
            <person name="Law P.T.W."/>
            <person name="Wu Y.L."/>
            <person name="Cai Z.L."/>
            <person name="Qin H."/>
            <person name="Bao Y."/>
            <person name="Leung R.K.K."/>
            <person name="Ng P.K.S."/>
            <person name="Zou J."/>
            <person name="Zhong X.J."/>
            <person name="Ran P.X."/>
            <person name="Zhong N.S."/>
            <person name="Liu Z.G."/>
            <person name="Tsui S.K.W."/>
        </authorList>
    </citation>
    <scope>NUCLEOTIDE SEQUENCE</scope>
    <source>
        <strain evidence="4">Derf</strain>
        <tissue evidence="4">Whole organism</tissue>
    </source>
</reference>
<dbReference type="Gene3D" id="3.40.50.10480">
    <property type="entry name" value="Probable brix-domain ribosomal biogenesis protein"/>
    <property type="match status" value="1"/>
</dbReference>
<keyword evidence="2" id="KW-0732">Signal</keyword>
<gene>
    <name evidence="4" type="primary">IMP4</name>
    <name evidence="4" type="ORF">DERF_015849</name>
</gene>
<dbReference type="EMBL" id="ASGP02000009">
    <property type="protein sequence ID" value="KAH9491114.1"/>
    <property type="molecule type" value="Genomic_DNA"/>
</dbReference>
<feature type="region of interest" description="Disordered" evidence="1">
    <location>
        <begin position="716"/>
        <end position="783"/>
    </location>
</feature>
<name>A0A922HMW4_DERFA</name>
<feature type="compositionally biased region" description="Low complexity" evidence="1">
    <location>
        <begin position="281"/>
        <end position="342"/>
    </location>
</feature>
<dbReference type="GO" id="GO:0042134">
    <property type="term" value="F:rRNA primary transcript binding"/>
    <property type="evidence" value="ECO:0007669"/>
    <property type="project" value="InterPro"/>
</dbReference>
<dbReference type="SMART" id="SM00879">
    <property type="entry name" value="Brix"/>
    <property type="match status" value="1"/>
</dbReference>
<dbReference type="SUPFAM" id="SSF52954">
    <property type="entry name" value="Class II aaRS ABD-related"/>
    <property type="match status" value="1"/>
</dbReference>
<dbReference type="GO" id="GO:0006364">
    <property type="term" value="P:rRNA processing"/>
    <property type="evidence" value="ECO:0007669"/>
    <property type="project" value="InterPro"/>
</dbReference>
<feature type="compositionally biased region" description="Polar residues" evidence="1">
    <location>
        <begin position="629"/>
        <end position="646"/>
    </location>
</feature>
<feature type="compositionally biased region" description="Polar residues" evidence="1">
    <location>
        <begin position="343"/>
        <end position="373"/>
    </location>
</feature>
<keyword evidence="5" id="KW-1185">Reference proteome</keyword>
<organism evidence="4 5">
    <name type="scientific">Dermatophagoides farinae</name>
    <name type="common">American house dust mite</name>
    <dbReference type="NCBI Taxonomy" id="6954"/>
    <lineage>
        <taxon>Eukaryota</taxon>
        <taxon>Metazoa</taxon>
        <taxon>Ecdysozoa</taxon>
        <taxon>Arthropoda</taxon>
        <taxon>Chelicerata</taxon>
        <taxon>Arachnida</taxon>
        <taxon>Acari</taxon>
        <taxon>Acariformes</taxon>
        <taxon>Sarcoptiformes</taxon>
        <taxon>Astigmata</taxon>
        <taxon>Psoroptidia</taxon>
        <taxon>Analgoidea</taxon>
        <taxon>Pyroglyphidae</taxon>
        <taxon>Dermatophagoidinae</taxon>
        <taxon>Dermatophagoides</taxon>
    </lineage>
</organism>
<feature type="domain" description="Brix" evidence="3">
    <location>
        <begin position="961"/>
        <end position="1141"/>
    </location>
</feature>
<feature type="compositionally biased region" description="Low complexity" evidence="1">
    <location>
        <begin position="716"/>
        <end position="758"/>
    </location>
</feature>
<dbReference type="GO" id="GO:0032040">
    <property type="term" value="C:small-subunit processome"/>
    <property type="evidence" value="ECO:0007669"/>
    <property type="project" value="TreeGrafter"/>
</dbReference>
<dbReference type="InterPro" id="IPR044281">
    <property type="entry name" value="IMP4/RPF1"/>
</dbReference>
<feature type="compositionally biased region" description="Low complexity" evidence="1">
    <location>
        <begin position="374"/>
        <end position="429"/>
    </location>
</feature>
<feature type="signal peptide" evidence="2">
    <location>
        <begin position="1"/>
        <end position="19"/>
    </location>
</feature>
<feature type="compositionally biased region" description="Low complexity" evidence="1">
    <location>
        <begin position="502"/>
        <end position="623"/>
    </location>
</feature>
<feature type="compositionally biased region" description="Low complexity" evidence="1">
    <location>
        <begin position="255"/>
        <end position="274"/>
    </location>
</feature>
<dbReference type="GO" id="GO:0005654">
    <property type="term" value="C:nucleoplasm"/>
    <property type="evidence" value="ECO:0007669"/>
    <property type="project" value="UniProtKB-ARBA"/>
</dbReference>
<protein>
    <submittedName>
        <fullName evidence="4">SnoRNA-binding rRNA-processing protein imp4</fullName>
    </submittedName>
</protein>
<dbReference type="PROSITE" id="PS50833">
    <property type="entry name" value="BRIX"/>
    <property type="match status" value="1"/>
</dbReference>
<evidence type="ECO:0000313" key="5">
    <source>
        <dbReference type="Proteomes" id="UP000790347"/>
    </source>
</evidence>
<feature type="compositionally biased region" description="Low complexity" evidence="1">
    <location>
        <begin position="666"/>
        <end position="678"/>
    </location>
</feature>
<feature type="compositionally biased region" description="Low complexity" evidence="1">
    <location>
        <begin position="63"/>
        <end position="76"/>
    </location>
</feature>
<dbReference type="PANTHER" id="PTHR22734">
    <property type="entry name" value="U3 SMALL NUCLEOLAR RIBONUCLEOPROTEIN PROTEIN IMP4"/>
    <property type="match status" value="1"/>
</dbReference>
<accession>A0A922HMW4</accession>
<sequence>MKPYLIMMILMLRSNQSSCIINDNSTNINNNNNNITNVTTNLEIANSINLPSLLLPIAKTSDDNNTNQNESEQQSSIKRFDYGESIGYLDRYKNPNSWNEWNENGIFDDDNDDEDFGEYFESDNWPEFSQASSNHHIQHRPFDQLQQQQRPNNFQSNSNNNNNNYNNQGNGNFGPSNDNKNNNNNNLMQQGNFQQSQQHYQQNGGPQGPQFNNNNNQGPMNYNQGPPQQQQQRQQNFNQVSQQQNNQNQGGGGWQQQNNQNFNHGPSQHQNNQNQGGGGWQQQNNQNFNHGSSQQQNQQWQQNQNFQQGPSSIQQQQQQSNNNNQGSYQQPQQQNQNFNQGSTMSQNQEGWRPLRQNQNFNHAPSQQQNLGEWQSNQNSQENSPQQQQNYGQGPQNFQRGQQSPQGQYQNQGQFQNNPNQQQFNGNNQQMSKKTIQAAVITHRPVQFIRVPATQSQQNRPPMVFNLTQKDHGPIVLNVKDIFKTPPKTPPISEEQFFGPLPQNNVQQNSQQQHNNQQQNFNQNYNQQGGQQNQNYNQQGPQQNFNNSPMQHQQQNQNYNQVSSTQQQDQIYNQNQNNQKSHQQNYNQNQQQNFNNGPSQPNQNYNQGPQLNQSPPSPSQQQQNYDDKSFQQQQPDQFYGSSNQNNHETFDAIMPEQPIYDDPPVQPVQQFYSPPQQPYFNQFNGAPPPVVPVMPIQMPLQMAMPLPVPMVQPQQQQNFANNNYPPNNFNNQQPQQQQEQQQQQKQPVKSNNSNKNQSGKQKHLLSNTKSKKSTINFHRRPSRFRSPMMNLRNRFNRFHQQHRYPMKGSHSVNSVRLVSPSVATRHKKKKRTFKKLGKRLKSLMHQRRRPSFIGYSIYSATFKFVNRWLFIHLLVDHVEIIRRQQRLRREYLIRKSQEEQKRAITEKKQRLKDALQQRKKIPTDLKNDALSLQNTLEWDDPASELVTSHEDDEYRWAGVEDPKVVITTSRDPSSRLKMFAKEFKLIIPNSQRINRGNYHMKQLIQTCKANNVTDFIIIHETRGNPDGLVISHLPFGPTAYFQILNTVMRHDIPDVGTMSEQYPHLIFDNFSGKIGRRVQNILRYLFPVPKDDSKRVMTLANQNDYISFRHHVYKMIDGRVELAEVGPRFELRLYEIKLGTIDIENAIDTEWAYRPYMNTAKKRQFLSEKSNDDSDNDEGND</sequence>
<dbReference type="FunFam" id="3.40.50.10480:FF:000001">
    <property type="entry name" value="IMP4, U3 small nucleolar ribonucleoprotein"/>
    <property type="match status" value="1"/>
</dbReference>